<organism evidence="1 2">
    <name type="scientific">Splendidivirga corallicola</name>
    <dbReference type="NCBI Taxonomy" id="3051826"/>
    <lineage>
        <taxon>Bacteria</taxon>
        <taxon>Pseudomonadati</taxon>
        <taxon>Bacteroidota</taxon>
        <taxon>Cytophagia</taxon>
        <taxon>Cytophagales</taxon>
        <taxon>Splendidivirgaceae</taxon>
        <taxon>Splendidivirga</taxon>
    </lineage>
</organism>
<protein>
    <recommendedName>
        <fullName evidence="3">Lipoprotein</fullName>
    </recommendedName>
</protein>
<accession>A0ABT8KT55</accession>
<reference evidence="1" key="1">
    <citation type="submission" date="2023-06" db="EMBL/GenBank/DDBJ databases">
        <title>Genomic of Parafulvivirga corallium.</title>
        <authorList>
            <person name="Wang G."/>
        </authorList>
    </citation>
    <scope>NUCLEOTIDE SEQUENCE</scope>
    <source>
        <strain evidence="1">BMA10</strain>
    </source>
</reference>
<name>A0ABT8KT55_9BACT</name>
<evidence type="ECO:0008006" key="3">
    <source>
        <dbReference type="Google" id="ProtNLM"/>
    </source>
</evidence>
<sequence length="278" mass="31695">MLALRNFILPIMATLLLFSCSNKIFIKEGSTLFRLENGNGSKWDVVSYNLTSNQELNVGDIIETKEDHINLTLKQPNVWMARHSRNVEQFQKDFTGLIDFRSKYQNNNKSIAYFSDPDYKKDKHIKIRYTNEKRWKVAAVTITAKSRPFTIEAAPEDSILNTWETKFTPGFALTKELVRWSRMGESKNINTTSIEIGPVFAIGTQEISGKTTRPKFNLSRKALTFTFGGVVNLGINKYDVGIYTGVDVATGKGASDWIYQWQPNWGFIFGIDIVKPQK</sequence>
<dbReference type="PROSITE" id="PS51257">
    <property type="entry name" value="PROKAR_LIPOPROTEIN"/>
    <property type="match status" value="1"/>
</dbReference>
<gene>
    <name evidence="1" type="ORF">QQ008_21305</name>
</gene>
<dbReference type="EMBL" id="JAUJEA010000009">
    <property type="protein sequence ID" value="MDN5203944.1"/>
    <property type="molecule type" value="Genomic_DNA"/>
</dbReference>
<proteinExistence type="predicted"/>
<evidence type="ECO:0000313" key="2">
    <source>
        <dbReference type="Proteomes" id="UP001172082"/>
    </source>
</evidence>
<comment type="caution">
    <text evidence="1">The sequence shown here is derived from an EMBL/GenBank/DDBJ whole genome shotgun (WGS) entry which is preliminary data.</text>
</comment>
<evidence type="ECO:0000313" key="1">
    <source>
        <dbReference type="EMBL" id="MDN5203944.1"/>
    </source>
</evidence>
<keyword evidence="2" id="KW-1185">Reference proteome</keyword>
<dbReference type="Proteomes" id="UP001172082">
    <property type="component" value="Unassembled WGS sequence"/>
</dbReference>